<proteinExistence type="predicted"/>
<dbReference type="Pfam" id="PF13561">
    <property type="entry name" value="adh_short_C2"/>
    <property type="match status" value="1"/>
</dbReference>
<organism evidence="1 2">
    <name type="scientific">Elysia crispata</name>
    <name type="common">lettuce slug</name>
    <dbReference type="NCBI Taxonomy" id="231223"/>
    <lineage>
        <taxon>Eukaryota</taxon>
        <taxon>Metazoa</taxon>
        <taxon>Spiralia</taxon>
        <taxon>Lophotrochozoa</taxon>
        <taxon>Mollusca</taxon>
        <taxon>Gastropoda</taxon>
        <taxon>Heterobranchia</taxon>
        <taxon>Euthyneura</taxon>
        <taxon>Panpulmonata</taxon>
        <taxon>Sacoglossa</taxon>
        <taxon>Placobranchoidea</taxon>
        <taxon>Plakobranchidae</taxon>
        <taxon>Elysia</taxon>
    </lineage>
</organism>
<dbReference type="PANTHER" id="PTHR43975:SF2">
    <property type="entry name" value="EG:BACR7A4.14 PROTEIN-RELATED"/>
    <property type="match status" value="1"/>
</dbReference>
<dbReference type="EMBL" id="JAWDGP010005767">
    <property type="protein sequence ID" value="KAK3752336.1"/>
    <property type="molecule type" value="Genomic_DNA"/>
</dbReference>
<dbReference type="AlphaFoldDB" id="A0AAE1D1Z2"/>
<dbReference type="PRINTS" id="PR00081">
    <property type="entry name" value="GDHRDH"/>
</dbReference>
<name>A0AAE1D1Z2_9GAST</name>
<dbReference type="Gene3D" id="3.40.50.720">
    <property type="entry name" value="NAD(P)-binding Rossmann-like Domain"/>
    <property type="match status" value="1"/>
</dbReference>
<accession>A0AAE1D1Z2</accession>
<dbReference type="PANTHER" id="PTHR43975">
    <property type="entry name" value="ZGC:101858"/>
    <property type="match status" value="1"/>
</dbReference>
<dbReference type="FunFam" id="3.40.50.720:FF:000084">
    <property type="entry name" value="Short-chain dehydrogenase reductase"/>
    <property type="match status" value="1"/>
</dbReference>
<dbReference type="InterPro" id="IPR002347">
    <property type="entry name" value="SDR_fam"/>
</dbReference>
<dbReference type="SUPFAM" id="SSF51735">
    <property type="entry name" value="NAD(P)-binding Rossmann-fold domains"/>
    <property type="match status" value="1"/>
</dbReference>
<gene>
    <name evidence="1" type="ORF">RRG08_044374</name>
</gene>
<comment type="caution">
    <text evidence="1">The sequence shown here is derived from an EMBL/GenBank/DDBJ whole genome shotgun (WGS) entry which is preliminary data.</text>
</comment>
<reference evidence="1" key="1">
    <citation type="journal article" date="2023" name="G3 (Bethesda)">
        <title>A reference genome for the long-term kleptoplast-retaining sea slug Elysia crispata morphotype clarki.</title>
        <authorList>
            <person name="Eastman K.E."/>
            <person name="Pendleton A.L."/>
            <person name="Shaikh M.A."/>
            <person name="Suttiyut T."/>
            <person name="Ogas R."/>
            <person name="Tomko P."/>
            <person name="Gavelis G."/>
            <person name="Widhalm J.R."/>
            <person name="Wisecaver J.H."/>
        </authorList>
    </citation>
    <scope>NUCLEOTIDE SEQUENCE</scope>
    <source>
        <strain evidence="1">ECLA1</strain>
    </source>
</reference>
<dbReference type="InterPro" id="IPR036291">
    <property type="entry name" value="NAD(P)-bd_dom_sf"/>
</dbReference>
<evidence type="ECO:0000313" key="1">
    <source>
        <dbReference type="EMBL" id="KAK3752336.1"/>
    </source>
</evidence>
<evidence type="ECO:0000313" key="2">
    <source>
        <dbReference type="Proteomes" id="UP001283361"/>
    </source>
</evidence>
<protein>
    <submittedName>
        <fullName evidence="1">Uncharacterized protein</fullName>
    </submittedName>
</protein>
<sequence>MSQFEAFTATGPLDLCFLPVFGLHRLVTQTIVAIRCFLAVVGLHRLVTQTIVAIRCFLAVVGLHRGDTAHFTDSSLRFLLQSLSSPRRSLLSRKCLPWKESLATAILFASKGSNVAVCGRDTKRVEDAVKQCEEAGKKAGYKNKVISVTGDISDPSVIKQTVDKTVAAFGGLHVLVSNHGINIAKGNESLETWTQECFDQSMNINVASVISLIKHAMPHLEKVKGNVVCVSSMGSTMPLMQNLNYLISKAAVDHVIRCLALQLGPKGVRINAINPTYVATRLSRDMVNMDAVIDAMGKLAERETPLQGQFSGPEEQAEVILFLASDSARMVHGQCIPVDGGIGLKGAPTNFPALMQGMFAPQK</sequence>
<dbReference type="Proteomes" id="UP001283361">
    <property type="component" value="Unassembled WGS sequence"/>
</dbReference>
<keyword evidence="2" id="KW-1185">Reference proteome</keyword>